<dbReference type="EMBL" id="AEVG01000156">
    <property type="protein sequence ID" value="EFX90537.1"/>
    <property type="molecule type" value="Genomic_DNA"/>
</dbReference>
<evidence type="ECO:0000313" key="1">
    <source>
        <dbReference type="EMBL" id="EFX90537.1"/>
    </source>
</evidence>
<dbReference type="Proteomes" id="UP000005467">
    <property type="component" value="Unassembled WGS sequence"/>
</dbReference>
<dbReference type="HOGENOM" id="CLU_3228511_0_0_6"/>
<comment type="caution">
    <text evidence="1">The sequence shown here is derived from an EMBL/GenBank/DDBJ whole genome shotgun (WGS) entry which is preliminary data.</text>
</comment>
<gene>
    <name evidence="1" type="ORF">HMPREF0027_2401</name>
</gene>
<evidence type="ECO:0000313" key="2">
    <source>
        <dbReference type="Proteomes" id="UP000005467"/>
    </source>
</evidence>
<organism evidence="1 2">
    <name type="scientific">Actinobacillus ureae ATCC 25976</name>
    <dbReference type="NCBI Taxonomy" id="887324"/>
    <lineage>
        <taxon>Bacteria</taxon>
        <taxon>Pseudomonadati</taxon>
        <taxon>Pseudomonadota</taxon>
        <taxon>Gammaproteobacteria</taxon>
        <taxon>Pasteurellales</taxon>
        <taxon>Pasteurellaceae</taxon>
        <taxon>Actinobacillus</taxon>
    </lineage>
</organism>
<name>E8KKN4_9PAST</name>
<reference evidence="1 2" key="1">
    <citation type="submission" date="2011-01" db="EMBL/GenBank/DDBJ databases">
        <authorList>
            <person name="Muzny D."/>
            <person name="Qin X."/>
            <person name="Deng J."/>
            <person name="Jiang H."/>
            <person name="Liu Y."/>
            <person name="Qu J."/>
            <person name="Song X.-Z."/>
            <person name="Zhang L."/>
            <person name="Thornton R."/>
            <person name="Coyle M."/>
            <person name="Francisco L."/>
            <person name="Jackson L."/>
            <person name="Javaid M."/>
            <person name="Korchina V."/>
            <person name="Kovar C."/>
            <person name="Mata R."/>
            <person name="Mathew T."/>
            <person name="Ngo R."/>
            <person name="Nguyen L."/>
            <person name="Nguyen N."/>
            <person name="Okwuonu G."/>
            <person name="Ongeri F."/>
            <person name="Pham C."/>
            <person name="Simmons D."/>
            <person name="Wilczek-Boney K."/>
            <person name="Hale W."/>
            <person name="Jakkamsetti A."/>
            <person name="Pham P."/>
            <person name="Ruth R."/>
            <person name="San Lucas F."/>
            <person name="Warren J."/>
            <person name="Zhang J."/>
            <person name="Zhao Z."/>
            <person name="Zhou C."/>
            <person name="Zhu D."/>
            <person name="Lee S."/>
            <person name="Bess C."/>
            <person name="Blankenburg K."/>
            <person name="Forbes L."/>
            <person name="Fu Q."/>
            <person name="Gubbala S."/>
            <person name="Hirani K."/>
            <person name="Jayaseelan J.C."/>
            <person name="Lara F."/>
            <person name="Munidasa M."/>
            <person name="Palculict T."/>
            <person name="Patil S."/>
            <person name="Pu L.-L."/>
            <person name="Saada N."/>
            <person name="Tang L."/>
            <person name="Weissenberger G."/>
            <person name="Zhu Y."/>
            <person name="Hemphill L."/>
            <person name="Shang Y."/>
            <person name="Youmans B."/>
            <person name="Ayvaz T."/>
            <person name="Ross M."/>
            <person name="Santibanez J."/>
            <person name="Aqrawi P."/>
            <person name="Gross S."/>
            <person name="Joshi V."/>
            <person name="Fowler G."/>
            <person name="Nazareth L."/>
            <person name="Reid J."/>
            <person name="Worley K."/>
            <person name="Petrosino J."/>
            <person name="Highlander S."/>
            <person name="Gibbs R."/>
        </authorList>
    </citation>
    <scope>NUCLEOTIDE SEQUENCE [LARGE SCALE GENOMIC DNA]</scope>
    <source>
        <strain evidence="1 2">ATCC 25976</strain>
    </source>
</reference>
<accession>E8KKN4</accession>
<proteinExistence type="predicted"/>
<keyword evidence="2" id="KW-1185">Reference proteome</keyword>
<sequence length="43" mass="4882">MHKTMQQKAAEAHNMCKVKGDSMLDNSDHQIAFEALYDSEEQA</sequence>
<dbReference type="AlphaFoldDB" id="E8KKN4"/>
<protein>
    <submittedName>
        <fullName evidence="1">Uncharacterized protein</fullName>
    </submittedName>
</protein>